<gene>
    <name evidence="5" type="ORF">DSM112329_03921</name>
</gene>
<dbReference type="InterPro" id="IPR028098">
    <property type="entry name" value="Glyco_trans_4-like_N"/>
</dbReference>
<keyword evidence="1" id="KW-0328">Glycosyltransferase</keyword>
<dbReference type="GO" id="GO:0016757">
    <property type="term" value="F:glycosyltransferase activity"/>
    <property type="evidence" value="ECO:0007669"/>
    <property type="project" value="UniProtKB-KW"/>
</dbReference>
<dbReference type="Gene3D" id="3.40.50.2000">
    <property type="entry name" value="Glycogen Phosphorylase B"/>
    <property type="match status" value="2"/>
</dbReference>
<dbReference type="InterPro" id="IPR001296">
    <property type="entry name" value="Glyco_trans_1"/>
</dbReference>
<feature type="domain" description="Glycosyltransferase subfamily 4-like N-terminal" evidence="4">
    <location>
        <begin position="47"/>
        <end position="131"/>
    </location>
</feature>
<evidence type="ECO:0000256" key="2">
    <source>
        <dbReference type="ARBA" id="ARBA00022679"/>
    </source>
</evidence>
<feature type="domain" description="Glycosyl transferase family 1" evidence="3">
    <location>
        <begin position="145"/>
        <end position="316"/>
    </location>
</feature>
<evidence type="ECO:0000259" key="4">
    <source>
        <dbReference type="Pfam" id="PF13439"/>
    </source>
</evidence>
<dbReference type="SUPFAM" id="SSF53756">
    <property type="entry name" value="UDP-Glycosyltransferase/glycogen phosphorylase"/>
    <property type="match status" value="1"/>
</dbReference>
<keyword evidence="2" id="KW-0808">Transferase</keyword>
<dbReference type="EMBL" id="CP114014">
    <property type="protein sequence ID" value="XAY07043.1"/>
    <property type="molecule type" value="Genomic_DNA"/>
</dbReference>
<evidence type="ECO:0000256" key="1">
    <source>
        <dbReference type="ARBA" id="ARBA00022676"/>
    </source>
</evidence>
<name>A0AAU7AZA4_9ACTN</name>
<dbReference type="Pfam" id="PF00534">
    <property type="entry name" value="Glycos_transf_1"/>
    <property type="match status" value="1"/>
</dbReference>
<dbReference type="KEGG" id="parq:DSM112329_03921"/>
<sequence length="343" mass="36431">MLPEYGELGGDLEAAGIEVLVRPLAVLRRSLMSPAGVSRVAVAWAADAGGLGRLARLRDVSLVHTNTSVTLGGSAAARVARVPHVWHVREIYTGFDRWWPAYRRLLTTADALPCVSRATRDQFTGLGPATVLHDGLAVVPRRADRAASRAALDLPQDATVLAVLGRISGWKGQDVSVRALASPALRDRKDVVLALAGDPWRGEERHLRELHEIAAAYGLDDRVRHIGFQDDVDAVYGAADIVLVPSKQPDPFPNAALEAAGAGCCVVASGHGGIPEMLRHDQTAVLVAPDDPEALAEAVAALVDDPARREALGAAAALDIAERFSTAGMLRHVQALYDLLLAR</sequence>
<dbReference type="CDD" id="cd03801">
    <property type="entry name" value="GT4_PimA-like"/>
    <property type="match status" value="1"/>
</dbReference>
<reference evidence="5" key="1">
    <citation type="submission" date="2022-12" db="EMBL/GenBank/DDBJ databases">
        <title>Paraconexibacter alkalitolerans sp. nov. and Baekduia alba sp. nov., isolated from soil and emended description of the genera Paraconexibacter (Chun et al., 2020) and Baekduia (An et al., 2020).</title>
        <authorList>
            <person name="Vieira S."/>
            <person name="Huber K.J."/>
            <person name="Geppert A."/>
            <person name="Wolf J."/>
            <person name="Neumann-Schaal M."/>
            <person name="Muesken M."/>
            <person name="Overmann J."/>
        </authorList>
    </citation>
    <scope>NUCLEOTIDE SEQUENCE</scope>
    <source>
        <strain evidence="5">AEG42_29</strain>
    </source>
</reference>
<dbReference type="Pfam" id="PF13439">
    <property type="entry name" value="Glyco_transf_4"/>
    <property type="match status" value="1"/>
</dbReference>
<evidence type="ECO:0000313" key="5">
    <source>
        <dbReference type="EMBL" id="XAY07043.1"/>
    </source>
</evidence>
<proteinExistence type="predicted"/>
<dbReference type="PANTHER" id="PTHR12526:SF510">
    <property type="entry name" value="D-INOSITOL 3-PHOSPHATE GLYCOSYLTRANSFERASE"/>
    <property type="match status" value="1"/>
</dbReference>
<protein>
    <submittedName>
        <fullName evidence="5">Glycosyltransferase</fullName>
    </submittedName>
</protein>
<evidence type="ECO:0000259" key="3">
    <source>
        <dbReference type="Pfam" id="PF00534"/>
    </source>
</evidence>
<dbReference type="AlphaFoldDB" id="A0AAU7AZA4"/>
<accession>A0AAU7AZA4</accession>
<dbReference type="PANTHER" id="PTHR12526">
    <property type="entry name" value="GLYCOSYLTRANSFERASE"/>
    <property type="match status" value="1"/>
</dbReference>
<organism evidence="5">
    <name type="scientific">Paraconexibacter sp. AEG42_29</name>
    <dbReference type="NCBI Taxonomy" id="2997339"/>
    <lineage>
        <taxon>Bacteria</taxon>
        <taxon>Bacillati</taxon>
        <taxon>Actinomycetota</taxon>
        <taxon>Thermoleophilia</taxon>
        <taxon>Solirubrobacterales</taxon>
        <taxon>Paraconexibacteraceae</taxon>
        <taxon>Paraconexibacter</taxon>
    </lineage>
</organism>